<dbReference type="SUPFAM" id="SSF100950">
    <property type="entry name" value="NagB/RpiA/CoA transferase-like"/>
    <property type="match status" value="2"/>
</dbReference>
<dbReference type="GO" id="GO:0008410">
    <property type="term" value="F:CoA-transferase activity"/>
    <property type="evidence" value="ECO:0007669"/>
    <property type="project" value="InterPro"/>
</dbReference>
<dbReference type="PANTHER" id="PTHR43293">
    <property type="entry name" value="ACETATE COA-TRANSFERASE YDIF"/>
    <property type="match status" value="1"/>
</dbReference>
<accession>A0A7X6CYJ9</accession>
<dbReference type="EMBL" id="JAAVJD010000017">
    <property type="protein sequence ID" value="NJQ04850.1"/>
    <property type="molecule type" value="Genomic_DNA"/>
</dbReference>
<evidence type="ECO:0000256" key="2">
    <source>
        <dbReference type="SAM" id="MobiDB-lite"/>
    </source>
</evidence>
<proteinExistence type="inferred from homology"/>
<reference evidence="3 4" key="1">
    <citation type="submission" date="2020-03" db="EMBL/GenBank/DDBJ databases">
        <title>Draft genome of Streptomyces sp. ventii, isolated from the Axial Seamount in the Pacific Ocean, and resequencing of the two type strains Streptomyces lonarensis strain NCL 716 and Streptomyces bohaiensis strain 11A07.</title>
        <authorList>
            <person name="Loughran R.M."/>
            <person name="Pfannmuller K.M."/>
            <person name="Wasson B.J."/>
            <person name="Deadmond M.C."/>
            <person name="Paddock B.E."/>
            <person name="Koyack M.J."/>
            <person name="Gallegos D.A."/>
            <person name="Mitchell E.A."/>
            <person name="Ushijima B."/>
            <person name="Saw J.H."/>
            <person name="Mcphail K.L."/>
            <person name="Videau P."/>
        </authorList>
    </citation>
    <scope>NUCLEOTIDE SEQUENCE [LARGE SCALE GENOMIC DNA]</scope>
    <source>
        <strain evidence="3 4">NCL716</strain>
    </source>
</reference>
<gene>
    <name evidence="3" type="ORF">HCN56_04455</name>
</gene>
<feature type="region of interest" description="Disordered" evidence="2">
    <location>
        <begin position="321"/>
        <end position="355"/>
    </location>
</feature>
<evidence type="ECO:0000256" key="1">
    <source>
        <dbReference type="ARBA" id="ARBA00007047"/>
    </source>
</evidence>
<keyword evidence="3" id="KW-0808">Transferase</keyword>
<name>A0A7X6CYJ9_9ACTN</name>
<dbReference type="InterPro" id="IPR004165">
    <property type="entry name" value="CoA_trans_fam_I"/>
</dbReference>
<dbReference type="SMART" id="SM00882">
    <property type="entry name" value="CoA_trans"/>
    <property type="match status" value="1"/>
</dbReference>
<dbReference type="PANTHER" id="PTHR43293:SF3">
    <property type="entry name" value="CHOLESTEROL RING-CLEAVING HYDROLASE IPDB SUBUNIT"/>
    <property type="match status" value="1"/>
</dbReference>
<dbReference type="Gene3D" id="3.30.30.40">
    <property type="match status" value="1"/>
</dbReference>
<keyword evidence="4" id="KW-1185">Reference proteome</keyword>
<sequence length="597" mass="63003">MTVAPERPATVPAGADHRGPVIHADVDAMVAAHVRPGMHVHAAATLSRPNALIYALARQFAGTRSLTVSTTAVHSSAHALALSGAVRKMIACFLGDTYPSPRPNRLYKELAQGRPFELETWSLLSYTQRLIAGAQGLPWAVTGSLSGTDLADGKEGLLAPIPVRPEDPDTQRPGSLVRAMNPDLTLVHGAVADRRGNVVLLAPVGEGAWAAYAAKGGVLASVERIVPDEVVDACPDRVLIPGQRVVGLCEARLGAHPQSLRAEGVAGLPGYRDDYAFIEEINERCATPEGAQDWYREWVSGVGSHEGYLRHLDDREWPSAPWPGGSAALDLPSPRVEPEGGTDDPTAADPGAAGDQQRMIVLGARAIVDRVESGGYDTLLAGIGSSHIAAWLAARLLAERGTEVQVCAELGFYGTKPDSGDVFLFSQLHGGASQGLSGIVEVLGGMVAGNSRRCLGVLAAGEIDQRGAINSSLLSNGRWLTGSGGANDIASSVDCLVVCEARPRRLVEKVAYVTSPGDRVHDVVCQFGRFRREDGAEDFRLTTWLPPVGDDAPGTPAEAVAQLTAWQAEASVDGEEAPVTAHELALLRELDPDGHFR</sequence>
<comment type="caution">
    <text evidence="3">The sequence shown here is derived from an EMBL/GenBank/DDBJ whole genome shotgun (WGS) entry which is preliminary data.</text>
</comment>
<dbReference type="RefSeq" id="WP_167968150.1">
    <property type="nucleotide sequence ID" value="NZ_BHZG01000046.1"/>
</dbReference>
<dbReference type="Proteomes" id="UP000578686">
    <property type="component" value="Unassembled WGS sequence"/>
</dbReference>
<protein>
    <submittedName>
        <fullName evidence="3">Acetate CoA-transferase</fullName>
    </submittedName>
</protein>
<feature type="compositionally biased region" description="Low complexity" evidence="2">
    <location>
        <begin position="343"/>
        <end position="355"/>
    </location>
</feature>
<dbReference type="InterPro" id="IPR037171">
    <property type="entry name" value="NagB/RpiA_transferase-like"/>
</dbReference>
<organism evidence="3 4">
    <name type="scientific">Streptomyces lonarensis</name>
    <dbReference type="NCBI Taxonomy" id="700599"/>
    <lineage>
        <taxon>Bacteria</taxon>
        <taxon>Bacillati</taxon>
        <taxon>Actinomycetota</taxon>
        <taxon>Actinomycetes</taxon>
        <taxon>Kitasatosporales</taxon>
        <taxon>Streptomycetaceae</taxon>
        <taxon>Streptomyces</taxon>
    </lineage>
</organism>
<dbReference type="AlphaFoldDB" id="A0A7X6CYJ9"/>
<evidence type="ECO:0000313" key="3">
    <source>
        <dbReference type="EMBL" id="NJQ04850.1"/>
    </source>
</evidence>
<evidence type="ECO:0000313" key="4">
    <source>
        <dbReference type="Proteomes" id="UP000578686"/>
    </source>
</evidence>
<comment type="similarity">
    <text evidence="1">Belongs to the 3-oxoacid CoA-transferase subunit B family.</text>
</comment>
<dbReference type="Gene3D" id="3.40.1080.10">
    <property type="entry name" value="Glutaconate Coenzyme A-transferase"/>
    <property type="match status" value="2"/>
</dbReference>
<dbReference type="Pfam" id="PF01144">
    <property type="entry name" value="CoA_trans"/>
    <property type="match status" value="1"/>
</dbReference>